<dbReference type="Proteomes" id="UP000607653">
    <property type="component" value="Unassembled WGS sequence"/>
</dbReference>
<name>A0A822Y5E0_NELNU</name>
<organism evidence="1 2">
    <name type="scientific">Nelumbo nucifera</name>
    <name type="common">Sacred lotus</name>
    <dbReference type="NCBI Taxonomy" id="4432"/>
    <lineage>
        <taxon>Eukaryota</taxon>
        <taxon>Viridiplantae</taxon>
        <taxon>Streptophyta</taxon>
        <taxon>Embryophyta</taxon>
        <taxon>Tracheophyta</taxon>
        <taxon>Spermatophyta</taxon>
        <taxon>Magnoliopsida</taxon>
        <taxon>Proteales</taxon>
        <taxon>Nelumbonaceae</taxon>
        <taxon>Nelumbo</taxon>
    </lineage>
</organism>
<sequence>MCKLIKHGMNESDAYKYFVLRAQHIVLSHGYEMVNW</sequence>
<evidence type="ECO:0000313" key="2">
    <source>
        <dbReference type="Proteomes" id="UP000607653"/>
    </source>
</evidence>
<dbReference type="EMBL" id="DUZY01000002">
    <property type="protein sequence ID" value="DAD29164.1"/>
    <property type="molecule type" value="Genomic_DNA"/>
</dbReference>
<accession>A0A822Y5E0</accession>
<protein>
    <submittedName>
        <fullName evidence="1">Uncharacterized protein</fullName>
    </submittedName>
</protein>
<keyword evidence="2" id="KW-1185">Reference proteome</keyword>
<dbReference type="AlphaFoldDB" id="A0A822Y5E0"/>
<reference evidence="1 2" key="1">
    <citation type="journal article" date="2020" name="Mol. Biol. Evol.">
        <title>Distinct Expression and Methylation Patterns for Genes with Different Fates following a Single Whole-Genome Duplication in Flowering Plants.</title>
        <authorList>
            <person name="Shi T."/>
            <person name="Rahmani R.S."/>
            <person name="Gugger P.F."/>
            <person name="Wang M."/>
            <person name="Li H."/>
            <person name="Zhang Y."/>
            <person name="Li Z."/>
            <person name="Wang Q."/>
            <person name="Van de Peer Y."/>
            <person name="Marchal K."/>
            <person name="Chen J."/>
        </authorList>
    </citation>
    <scope>NUCLEOTIDE SEQUENCE [LARGE SCALE GENOMIC DNA]</scope>
    <source>
        <tissue evidence="1">Leaf</tissue>
    </source>
</reference>
<evidence type="ECO:0000313" key="1">
    <source>
        <dbReference type="EMBL" id="DAD29164.1"/>
    </source>
</evidence>
<comment type="caution">
    <text evidence="1">The sequence shown here is derived from an EMBL/GenBank/DDBJ whole genome shotgun (WGS) entry which is preliminary data.</text>
</comment>
<gene>
    <name evidence="1" type="ORF">HUJ06_030632</name>
</gene>
<proteinExistence type="predicted"/>